<feature type="signal peptide" evidence="1">
    <location>
        <begin position="1"/>
        <end position="20"/>
    </location>
</feature>
<dbReference type="Gene3D" id="3.30.1330.40">
    <property type="entry name" value="RutC-like"/>
    <property type="match status" value="1"/>
</dbReference>
<organism evidence="2 3">
    <name type="scientific">Symbiochloris irregularis</name>
    <dbReference type="NCBI Taxonomy" id="706552"/>
    <lineage>
        <taxon>Eukaryota</taxon>
        <taxon>Viridiplantae</taxon>
        <taxon>Chlorophyta</taxon>
        <taxon>core chlorophytes</taxon>
        <taxon>Trebouxiophyceae</taxon>
        <taxon>Trebouxiales</taxon>
        <taxon>Trebouxiaceae</taxon>
        <taxon>Symbiochloris</taxon>
    </lineage>
</organism>
<keyword evidence="1" id="KW-0732">Signal</keyword>
<dbReference type="Proteomes" id="UP001465755">
    <property type="component" value="Unassembled WGS sequence"/>
</dbReference>
<keyword evidence="3" id="KW-1185">Reference proteome</keyword>
<dbReference type="PANTHER" id="PTHR11803:SF39">
    <property type="entry name" value="2-IMINOBUTANOATE_2-IMINOPROPANOATE DEAMINASE"/>
    <property type="match status" value="1"/>
</dbReference>
<dbReference type="GO" id="GO:0005829">
    <property type="term" value="C:cytosol"/>
    <property type="evidence" value="ECO:0007669"/>
    <property type="project" value="TreeGrafter"/>
</dbReference>
<reference evidence="2 3" key="1">
    <citation type="journal article" date="2024" name="Nat. Commun.">
        <title>Phylogenomics reveals the evolutionary origins of lichenization in chlorophyte algae.</title>
        <authorList>
            <person name="Puginier C."/>
            <person name="Libourel C."/>
            <person name="Otte J."/>
            <person name="Skaloud P."/>
            <person name="Haon M."/>
            <person name="Grisel S."/>
            <person name="Petersen M."/>
            <person name="Berrin J.G."/>
            <person name="Delaux P.M."/>
            <person name="Dal Grande F."/>
            <person name="Keller J."/>
        </authorList>
    </citation>
    <scope>NUCLEOTIDE SEQUENCE [LARGE SCALE GENOMIC DNA]</scope>
    <source>
        <strain evidence="2 3">SAG 2036</strain>
    </source>
</reference>
<dbReference type="AlphaFoldDB" id="A0AAW1NX23"/>
<dbReference type="InterPro" id="IPR006175">
    <property type="entry name" value="YjgF/YER057c/UK114"/>
</dbReference>
<dbReference type="Pfam" id="PF01042">
    <property type="entry name" value="Ribonuc_L-PSP"/>
    <property type="match status" value="1"/>
</dbReference>
<dbReference type="SUPFAM" id="SSF55298">
    <property type="entry name" value="YjgF-like"/>
    <property type="match status" value="1"/>
</dbReference>
<protein>
    <submittedName>
        <fullName evidence="2">Uncharacterized protein</fullName>
    </submittedName>
</protein>
<comment type="caution">
    <text evidence="2">The sequence shown here is derived from an EMBL/GenBank/DDBJ whole genome shotgun (WGS) entry which is preliminary data.</text>
</comment>
<feature type="chain" id="PRO_5043699376" evidence="1">
    <location>
        <begin position="21"/>
        <end position="155"/>
    </location>
</feature>
<accession>A0AAW1NX23</accession>
<evidence type="ECO:0000313" key="3">
    <source>
        <dbReference type="Proteomes" id="UP001465755"/>
    </source>
</evidence>
<evidence type="ECO:0000313" key="2">
    <source>
        <dbReference type="EMBL" id="KAK9798134.1"/>
    </source>
</evidence>
<dbReference type="EMBL" id="JALJOQ010000102">
    <property type="protein sequence ID" value="KAK9798134.1"/>
    <property type="molecule type" value="Genomic_DNA"/>
</dbReference>
<dbReference type="InterPro" id="IPR035959">
    <property type="entry name" value="RutC-like_sf"/>
</dbReference>
<gene>
    <name evidence="2" type="ORF">WJX73_005499</name>
</gene>
<sequence length="155" mass="15567">MKTFAIFAAVALACASSTAAQLQSTSVSGKSVYQPSELYSNAVVAGNWAFLAGVGAPATTSSIEDAVVGVLGELGSTLQGVGGSFSDVISGRVFLANISDYDGMNTAWTQRFSSNPPARTVVEAANPGDSLVEIELTAYLPNGASSSAPAPAPSS</sequence>
<evidence type="ECO:0000256" key="1">
    <source>
        <dbReference type="SAM" id="SignalP"/>
    </source>
</evidence>
<dbReference type="GO" id="GO:0019239">
    <property type="term" value="F:deaminase activity"/>
    <property type="evidence" value="ECO:0007669"/>
    <property type="project" value="TreeGrafter"/>
</dbReference>
<name>A0AAW1NX23_9CHLO</name>
<proteinExistence type="predicted"/>
<dbReference type="PANTHER" id="PTHR11803">
    <property type="entry name" value="2-IMINOBUTANOATE/2-IMINOPROPANOATE DEAMINASE RIDA"/>
    <property type="match status" value="1"/>
</dbReference>